<name>A0A0Q0W1E8_9FLAO</name>
<sequence length="42" mass="5228">MPWYYFHIKIKSSKFSTIILSQFFSLFVDSVFAINQFFSYYW</sequence>
<evidence type="ECO:0000313" key="1">
    <source>
        <dbReference type="EMBL" id="KQB40407.1"/>
    </source>
</evidence>
<dbReference type="Proteomes" id="UP000050443">
    <property type="component" value="Unassembled WGS sequence"/>
</dbReference>
<evidence type="ECO:0000313" key="2">
    <source>
        <dbReference type="Proteomes" id="UP000050443"/>
    </source>
</evidence>
<protein>
    <submittedName>
        <fullName evidence="1">Uncharacterized protein</fullName>
    </submittedName>
</protein>
<proteinExistence type="predicted"/>
<accession>A0A0Q0W1E8</accession>
<dbReference type="EMBL" id="JRLF01000010">
    <property type="protein sequence ID" value="KQB40407.1"/>
    <property type="molecule type" value="Genomic_DNA"/>
</dbReference>
<gene>
    <name evidence="1" type="ORF">RC62_297</name>
</gene>
<organism evidence="1 2">
    <name type="scientific">Flavobacterium aquidurense</name>
    <dbReference type="NCBI Taxonomy" id="362413"/>
    <lineage>
        <taxon>Bacteria</taxon>
        <taxon>Pseudomonadati</taxon>
        <taxon>Bacteroidota</taxon>
        <taxon>Flavobacteriia</taxon>
        <taxon>Flavobacteriales</taxon>
        <taxon>Flavobacteriaceae</taxon>
        <taxon>Flavobacterium</taxon>
    </lineage>
</organism>
<dbReference type="PATRIC" id="fig|362413.3.peg.284"/>
<reference evidence="1 2" key="1">
    <citation type="submission" date="2014-09" db="EMBL/GenBank/DDBJ databases">
        <title>Genome sequence of Flavobacterium aquidurense RC62.</title>
        <authorList>
            <person name="Kim J.F."/>
            <person name="Kwak M.-J."/>
        </authorList>
    </citation>
    <scope>NUCLEOTIDE SEQUENCE [LARGE SCALE GENOMIC DNA]</scope>
    <source>
        <strain evidence="1 2">RC62</strain>
    </source>
</reference>
<comment type="caution">
    <text evidence="1">The sequence shown here is derived from an EMBL/GenBank/DDBJ whole genome shotgun (WGS) entry which is preliminary data.</text>
</comment>
<dbReference type="AlphaFoldDB" id="A0A0Q0W1E8"/>